<dbReference type="Gene3D" id="2.60.40.10">
    <property type="entry name" value="Immunoglobulins"/>
    <property type="match status" value="2"/>
</dbReference>
<feature type="domain" description="PKD/Chitinase" evidence="1">
    <location>
        <begin position="41"/>
        <end position="122"/>
    </location>
</feature>
<dbReference type="SMART" id="SM00089">
    <property type="entry name" value="PKD"/>
    <property type="match status" value="2"/>
</dbReference>
<reference evidence="2 3" key="1">
    <citation type="submission" date="2023-12" db="EMBL/GenBank/DDBJ databases">
        <title>Novel species of the genus Arcicella isolated from rivers.</title>
        <authorList>
            <person name="Lu H."/>
        </authorList>
    </citation>
    <scope>NUCLEOTIDE SEQUENCE [LARGE SCALE GENOMIC DNA]</scope>
    <source>
        <strain evidence="2 3">DC2W</strain>
    </source>
</reference>
<comment type="caution">
    <text evidence="2">The sequence shown here is derived from an EMBL/GenBank/DDBJ whole genome shotgun (WGS) entry which is preliminary data.</text>
</comment>
<dbReference type="RefSeq" id="WP_323698886.1">
    <property type="nucleotide sequence ID" value="NZ_JAYGIL010000037.1"/>
</dbReference>
<keyword evidence="3" id="KW-1185">Reference proteome</keyword>
<dbReference type="InterPro" id="IPR013783">
    <property type="entry name" value="Ig-like_fold"/>
</dbReference>
<evidence type="ECO:0000259" key="1">
    <source>
        <dbReference type="SMART" id="SM00089"/>
    </source>
</evidence>
<sequence length="693" mass="74604">MKNIHKFLSMLAFIAIMSACNEKFFDDISFLETASSPAKMSALFDITQDNTGLVTITPNGEGVATFSVNFGDGTATPATVDAGKSVQHKYAEGVYTVKLVGKGVTGKVTESTQELTVSFKAPENVEMNATIDPANPFKVNVSAKATYETLFKVYFGDVANEVPVSFLEGETISHTYTAVGNYEMKVVALSGGKATAEVKKTINIVSPVVLPLDFETAGQTYKFSNFEGGDVSVIANPQVSGINTSAKVAKMVKNPGQTYGGSLITLGGSMDFSVNKYFSMKVFSPRVGAKVLLKVENASNGSQSFEKEVTTTKANVWEELIFDFSAINTANSYQNVVLIFDNGTRGDGSANFTFLFDDIKLMNPVVIAPINLPVTFDEVNTNYTVTDFGNNSTIDGVDPTNASNKVKITTKPTGAETWSGTTIGTPTGFASAIKLTASNPKMSVRVYSPAAGIPIRLKIEDRNNASISVETEVLTKSAKAWEELTFDFTKQVAGTPALNLSNTYHKASLFFDFGTAGNGKAFYWDDVKIATVTETNNTLTIPLTFESTSLKYDFLNFDGGNATVIANPHSNGINTSAKVAQMIKNGGQAWGGAFITLEKPIDFSVGKTFKMKVYVPKVGTKVLLKVENLTDGGVSFEKELSTTKANAWEELTFDFSGIDVSKSYQKVVLIFDNGTKGDGSANFTYLFDDIILY</sequence>
<evidence type="ECO:0000313" key="2">
    <source>
        <dbReference type="EMBL" id="MEA5405481.1"/>
    </source>
</evidence>
<dbReference type="Gene3D" id="2.60.120.260">
    <property type="entry name" value="Galactose-binding domain-like"/>
    <property type="match status" value="2"/>
</dbReference>
<proteinExistence type="predicted"/>
<organism evidence="2 3">
    <name type="scientific">Arcicella gelida</name>
    <dbReference type="NCBI Taxonomy" id="2984195"/>
    <lineage>
        <taxon>Bacteria</taxon>
        <taxon>Pseudomonadati</taxon>
        <taxon>Bacteroidota</taxon>
        <taxon>Cytophagia</taxon>
        <taxon>Cytophagales</taxon>
        <taxon>Flectobacillaceae</taxon>
        <taxon>Arcicella</taxon>
    </lineage>
</organism>
<name>A0ABU5SAJ3_9BACT</name>
<evidence type="ECO:0000313" key="3">
    <source>
        <dbReference type="Proteomes" id="UP001303899"/>
    </source>
</evidence>
<dbReference type="InterPro" id="IPR022409">
    <property type="entry name" value="PKD/Chitinase_dom"/>
</dbReference>
<dbReference type="EMBL" id="JAYGIL010000037">
    <property type="protein sequence ID" value="MEA5405481.1"/>
    <property type="molecule type" value="Genomic_DNA"/>
</dbReference>
<gene>
    <name evidence="2" type="ORF">VB776_21255</name>
</gene>
<accession>A0ABU5SAJ3</accession>
<dbReference type="Proteomes" id="UP001303899">
    <property type="component" value="Unassembled WGS sequence"/>
</dbReference>
<feature type="domain" description="PKD/Chitinase" evidence="1">
    <location>
        <begin position="126"/>
        <end position="207"/>
    </location>
</feature>
<dbReference type="PROSITE" id="PS51257">
    <property type="entry name" value="PROKAR_LIPOPROTEIN"/>
    <property type="match status" value="1"/>
</dbReference>
<protein>
    <recommendedName>
        <fullName evidence="1">PKD/Chitinase domain-containing protein</fullName>
    </recommendedName>
</protein>